<accession>A0A3A4ZJ34</accession>
<evidence type="ECO:0008006" key="5">
    <source>
        <dbReference type="Google" id="ProtNLM"/>
    </source>
</evidence>
<dbReference type="InterPro" id="IPR036457">
    <property type="entry name" value="PPM-type-like_dom_sf"/>
</dbReference>
<dbReference type="EMBL" id="QZJF01000017">
    <property type="protein sequence ID" value="RJR26857.1"/>
    <property type="molecule type" value="Genomic_DNA"/>
</dbReference>
<evidence type="ECO:0000313" key="4">
    <source>
        <dbReference type="Proteomes" id="UP000265540"/>
    </source>
</evidence>
<dbReference type="Proteomes" id="UP000265540">
    <property type="component" value="Unassembled WGS sequence"/>
</dbReference>
<feature type="compositionally biased region" description="Polar residues" evidence="1">
    <location>
        <begin position="301"/>
        <end position="317"/>
    </location>
</feature>
<dbReference type="SUPFAM" id="SSF63829">
    <property type="entry name" value="Calcium-dependent phosphotriesterase"/>
    <property type="match status" value="1"/>
</dbReference>
<feature type="region of interest" description="Disordered" evidence="1">
    <location>
        <begin position="298"/>
        <end position="320"/>
    </location>
</feature>
<organism evidence="3 4">
    <name type="scientific">candidate division WWE3 bacterium</name>
    <dbReference type="NCBI Taxonomy" id="2053526"/>
    <lineage>
        <taxon>Bacteria</taxon>
        <taxon>Katanobacteria</taxon>
    </lineage>
</organism>
<proteinExistence type="predicted"/>
<reference evidence="3 4" key="1">
    <citation type="journal article" date="2017" name="ISME J.">
        <title>Energy and carbon metabolisms in a deep terrestrial subsurface fluid microbial community.</title>
        <authorList>
            <person name="Momper L."/>
            <person name="Jungbluth S.P."/>
            <person name="Lee M.D."/>
            <person name="Amend J.P."/>
        </authorList>
    </citation>
    <scope>NUCLEOTIDE SEQUENCE [LARGE SCALE GENOMIC DNA]</scope>
    <source>
        <strain evidence="3">SURF_46</strain>
    </source>
</reference>
<sequence length="575" mass="63658">MNKKLTAKTQYLNPILGENIMSFSRAMTVTPDSDELMLKKGTLYAIVSVAGNSAYDPELVSKVVSDVLHESYYQSDNISPTQSLEKAIVDVRDKVLQLSNETISPEEQSSVFSIITAVLWGNVLYVVQYGDAKGYVTRAGEIKPINTTPEGAFAASTGVVKDEDVIILCSSEFGNNYPPERLLTMSIGEQELKPGEACLLMKFLVDTTFTQDEIVDFGIDTIVSKNKPGRVFSSLLERLSALKKPRKIQEEKPETFSIRLKSPDKIKMRFKFKTWMLVPIILTALAVSVFYTVKNRDESGNLESPEQNTVLSETSTEVGMPPNEEVDEEVFYDIKITDAGASPNSIAVFSDYIVVSDKSTGKIYKSGVETPKFEAVDVSFPGITNMINIGGMLGFTDNEGYKVFDLEETKTTESYAQGDLGATSAYTDFVYTIQEDKITRYSKEESGLSGVLWGQSADFKGARSLSVAYSIYVLTESGGLVKFTSGTKEDFQVSGDNSALSDPIQILADIDFDYIYVADKGNMRVAVFDEEGEFIREYRAKKETRWNDMRGIGVSPDEKTLFVLSGTRVYKTALE</sequence>
<name>A0A3A4ZJ34_UNCKA</name>
<evidence type="ECO:0000256" key="1">
    <source>
        <dbReference type="SAM" id="MobiDB-lite"/>
    </source>
</evidence>
<dbReference type="SUPFAM" id="SSF81606">
    <property type="entry name" value="PP2C-like"/>
    <property type="match status" value="1"/>
</dbReference>
<dbReference type="InterPro" id="IPR011042">
    <property type="entry name" value="6-blade_b-propeller_TolB-like"/>
</dbReference>
<dbReference type="Gene3D" id="3.60.40.10">
    <property type="entry name" value="PPM-type phosphatase domain"/>
    <property type="match status" value="1"/>
</dbReference>
<evidence type="ECO:0000313" key="3">
    <source>
        <dbReference type="EMBL" id="RJR26857.1"/>
    </source>
</evidence>
<dbReference type="Gene3D" id="2.120.10.30">
    <property type="entry name" value="TolB, C-terminal domain"/>
    <property type="match status" value="1"/>
</dbReference>
<keyword evidence="2" id="KW-0812">Transmembrane</keyword>
<gene>
    <name evidence="3" type="ORF">C4561_03725</name>
</gene>
<feature type="transmembrane region" description="Helical" evidence="2">
    <location>
        <begin position="275"/>
        <end position="293"/>
    </location>
</feature>
<dbReference type="AlphaFoldDB" id="A0A3A4ZJ34"/>
<keyword evidence="2" id="KW-1133">Transmembrane helix</keyword>
<keyword evidence="2" id="KW-0472">Membrane</keyword>
<comment type="caution">
    <text evidence="3">The sequence shown here is derived from an EMBL/GenBank/DDBJ whole genome shotgun (WGS) entry which is preliminary data.</text>
</comment>
<protein>
    <recommendedName>
        <fullName evidence="5">PPM-type phosphatase domain-containing protein</fullName>
    </recommendedName>
</protein>
<evidence type="ECO:0000256" key="2">
    <source>
        <dbReference type="SAM" id="Phobius"/>
    </source>
</evidence>